<sequence>MTIESKIKLQLDTKICEKVPGKGGGGCINSGECYRIDDNKLIFVKICTKSNADEIMSGEFNSLRAIRDTNQINVPEALGIVRQPNEVALIMSYIDMKSLNQLQGELGTNLAKLHLHNQQLMEQHDYNAGFVGSSGSMETGVDCVEPVTEFGFQCVTNCGAIAQNNEWQKDWITFFTRNRLEHQIKMIEENYNDRKVNELWSELQLKIPKFFKYFTDHAINIKPSLLHGDLWSGNACESNGQPFIFDPCCFYGHSEYDLAIGEMFGGFRSTFHQHYTNVIGKAEGAEKRIELYQLFHYLNHWNHFGGGYRSQSLNLMKKLNRM</sequence>
<dbReference type="SUPFAM" id="SSF56112">
    <property type="entry name" value="Protein kinase-like (PK-like)"/>
    <property type="match status" value="1"/>
</dbReference>
<evidence type="ECO:0000256" key="3">
    <source>
        <dbReference type="PIRNR" id="PIRNR006221"/>
    </source>
</evidence>
<protein>
    <recommendedName>
        <fullName evidence="1">protein-ribulosamine 3-kinase</fullName>
        <ecNumber evidence="1">2.7.1.172</ecNumber>
    </recommendedName>
</protein>
<keyword evidence="3" id="KW-0418">Kinase</keyword>
<organism evidence="4 5">
    <name type="scientific">Pseudolycoriella hygida</name>
    <dbReference type="NCBI Taxonomy" id="35572"/>
    <lineage>
        <taxon>Eukaryota</taxon>
        <taxon>Metazoa</taxon>
        <taxon>Ecdysozoa</taxon>
        <taxon>Arthropoda</taxon>
        <taxon>Hexapoda</taxon>
        <taxon>Insecta</taxon>
        <taxon>Pterygota</taxon>
        <taxon>Neoptera</taxon>
        <taxon>Endopterygota</taxon>
        <taxon>Diptera</taxon>
        <taxon>Nematocera</taxon>
        <taxon>Sciaroidea</taxon>
        <taxon>Sciaridae</taxon>
        <taxon>Pseudolycoriella</taxon>
    </lineage>
</organism>
<comment type="catalytic activity">
    <reaction evidence="2">
        <text>N(6)-D-ribulosyl-L-lysyl-[protein] + ATP = N(6)-(3-O-phospho-D-ribulosyl)-L-lysyl-[protein] + ADP + H(+)</text>
        <dbReference type="Rhea" id="RHEA:48432"/>
        <dbReference type="Rhea" id="RHEA-COMP:12103"/>
        <dbReference type="Rhea" id="RHEA-COMP:12104"/>
        <dbReference type="ChEBI" id="CHEBI:15378"/>
        <dbReference type="ChEBI" id="CHEBI:30616"/>
        <dbReference type="ChEBI" id="CHEBI:90418"/>
        <dbReference type="ChEBI" id="CHEBI:90420"/>
        <dbReference type="ChEBI" id="CHEBI:456216"/>
        <dbReference type="EC" id="2.7.1.172"/>
    </reaction>
    <physiologicalReaction direction="left-to-right" evidence="2">
        <dbReference type="Rhea" id="RHEA:48433"/>
    </physiologicalReaction>
</comment>
<evidence type="ECO:0000313" key="4">
    <source>
        <dbReference type="EMBL" id="KAJ6649082.1"/>
    </source>
</evidence>
<dbReference type="OrthoDB" id="5772781at2759"/>
<dbReference type="Proteomes" id="UP001151699">
    <property type="component" value="Chromosome A"/>
</dbReference>
<dbReference type="InterPro" id="IPR011009">
    <property type="entry name" value="Kinase-like_dom_sf"/>
</dbReference>
<proteinExistence type="inferred from homology"/>
<evidence type="ECO:0000313" key="5">
    <source>
        <dbReference type="Proteomes" id="UP001151699"/>
    </source>
</evidence>
<evidence type="ECO:0000256" key="2">
    <source>
        <dbReference type="ARBA" id="ARBA00048655"/>
    </source>
</evidence>
<gene>
    <name evidence="4" type="primary">Fn3k</name>
    <name evidence="4" type="ORF">Bhyg_04315</name>
</gene>
<dbReference type="AlphaFoldDB" id="A0A9Q0NF17"/>
<dbReference type="GO" id="GO:0016301">
    <property type="term" value="F:kinase activity"/>
    <property type="evidence" value="ECO:0007669"/>
    <property type="project" value="UniProtKB-UniRule"/>
</dbReference>
<dbReference type="PANTHER" id="PTHR12149">
    <property type="entry name" value="FRUCTOSAMINE 3 KINASE-RELATED PROTEIN"/>
    <property type="match status" value="1"/>
</dbReference>
<keyword evidence="3" id="KW-0808">Transferase</keyword>
<accession>A0A9Q0NF17</accession>
<dbReference type="PANTHER" id="PTHR12149:SF8">
    <property type="entry name" value="PROTEIN-RIBULOSAMINE 3-KINASE"/>
    <property type="match status" value="1"/>
</dbReference>
<reference evidence="4" key="1">
    <citation type="submission" date="2022-07" db="EMBL/GenBank/DDBJ databases">
        <authorList>
            <person name="Trinca V."/>
            <person name="Uliana J.V.C."/>
            <person name="Torres T.T."/>
            <person name="Ward R.J."/>
            <person name="Monesi N."/>
        </authorList>
    </citation>
    <scope>NUCLEOTIDE SEQUENCE</scope>
    <source>
        <strain evidence="4">HSMRA1968</strain>
        <tissue evidence="4">Whole embryos</tissue>
    </source>
</reference>
<dbReference type="GO" id="GO:0102193">
    <property type="term" value="F:protein-ribulosamine 3-kinase activity"/>
    <property type="evidence" value="ECO:0007669"/>
    <property type="project" value="UniProtKB-EC"/>
</dbReference>
<dbReference type="Pfam" id="PF03881">
    <property type="entry name" value="Fructosamin_kin"/>
    <property type="match status" value="2"/>
</dbReference>
<dbReference type="Gene3D" id="3.30.200.20">
    <property type="entry name" value="Phosphorylase Kinase, domain 1"/>
    <property type="match status" value="1"/>
</dbReference>
<evidence type="ECO:0000256" key="1">
    <source>
        <dbReference type="ARBA" id="ARBA00011961"/>
    </source>
</evidence>
<comment type="caution">
    <text evidence="4">The sequence shown here is derived from an EMBL/GenBank/DDBJ whole genome shotgun (WGS) entry which is preliminary data.</text>
</comment>
<dbReference type="EMBL" id="WJQU01000001">
    <property type="protein sequence ID" value="KAJ6649082.1"/>
    <property type="molecule type" value="Genomic_DNA"/>
</dbReference>
<dbReference type="FunFam" id="3.90.1200.10:FF:000003">
    <property type="entry name" value="fructosamine-3-kinase isoform X1"/>
    <property type="match status" value="1"/>
</dbReference>
<dbReference type="InterPro" id="IPR016477">
    <property type="entry name" value="Fructo-/Ketosamine-3-kinase"/>
</dbReference>
<comment type="similarity">
    <text evidence="3">Belongs to the fructosamine kinase family.</text>
</comment>
<dbReference type="PIRSF" id="PIRSF006221">
    <property type="entry name" value="Ketosamine-3-kinase"/>
    <property type="match status" value="1"/>
</dbReference>
<name>A0A9Q0NF17_9DIPT</name>
<dbReference type="Gene3D" id="3.90.1200.10">
    <property type="match status" value="1"/>
</dbReference>
<keyword evidence="5" id="KW-1185">Reference proteome</keyword>
<dbReference type="EC" id="2.7.1.172" evidence="1"/>